<sequence length="189" mass="18990">MTKTSRFNYIKRGLVGVCAATMLTGLCAGTAFATDAELNATTGAYGDGSNTTKVSATVSSQVSATIPTVVPAYIKTNGEIQFPNSVVISTDSITAMKITGVKATALGNVTLAADTTGNVANTVAMKLTVGSESEFGLESAVDAAKDLTTPLVKGSDVAIGLNGSISNVTGASTVTALDLVNLTWTITAA</sequence>
<evidence type="ECO:0000313" key="3">
    <source>
        <dbReference type="EMBL" id="MVN14391.1"/>
    </source>
</evidence>
<name>A0A6N8IEW2_9ACTN</name>
<keyword evidence="1" id="KW-0732">Signal</keyword>
<evidence type="ECO:0008006" key="6">
    <source>
        <dbReference type="Google" id="ProtNLM"/>
    </source>
</evidence>
<dbReference type="EMBL" id="WPOC01000003">
    <property type="protein sequence ID" value="MVN14391.1"/>
    <property type="molecule type" value="Genomic_DNA"/>
</dbReference>
<accession>A0A6N8IEW2</accession>
<evidence type="ECO:0000313" key="2">
    <source>
        <dbReference type="EMBL" id="MSA96024.1"/>
    </source>
</evidence>
<dbReference type="Proteomes" id="UP000468327">
    <property type="component" value="Unassembled WGS sequence"/>
</dbReference>
<gene>
    <name evidence="2" type="ORF">GKG38_13375</name>
    <name evidence="3" type="ORF">GO738_03335</name>
</gene>
<dbReference type="RefSeq" id="WP_154270810.1">
    <property type="nucleotide sequence ID" value="NZ_DBEZYS010000061.1"/>
</dbReference>
<dbReference type="AlphaFoldDB" id="A0A6N8IEW2"/>
<protein>
    <recommendedName>
        <fullName evidence="6">WxL domain-containing protein</fullName>
    </recommendedName>
</protein>
<dbReference type="Proteomes" id="UP000462865">
    <property type="component" value="Unassembled WGS sequence"/>
</dbReference>
<organism evidence="3 5">
    <name type="scientific">Gordonibacter urolithinfaciens</name>
    <dbReference type="NCBI Taxonomy" id="1335613"/>
    <lineage>
        <taxon>Bacteria</taxon>
        <taxon>Bacillati</taxon>
        <taxon>Actinomycetota</taxon>
        <taxon>Coriobacteriia</taxon>
        <taxon>Eggerthellales</taxon>
        <taxon>Eggerthellaceae</taxon>
        <taxon>Gordonibacter</taxon>
    </lineage>
</organism>
<reference evidence="3 5" key="2">
    <citation type="submission" date="2019-11" db="EMBL/GenBank/DDBJ databases">
        <title>Whole genome shotgun sequencing (WGS) data from Adlercreutzia equolifaciens ResAG-91, Eggerthella lenta MRI-F36, MRI-F37, MRI-F40, ResAG-49, ResAG-88, ResAG-121, ResAG-145, and Gordonibacter sp. ResAG-5, ResAG-26, ResAG-43, ResAG-50, ResAG-59.</title>
        <authorList>
            <person name="Stoll D.A."/>
            <person name="Danylec N."/>
            <person name="Franz C.M.A.P."/>
            <person name="Huch M."/>
        </authorList>
    </citation>
    <scope>NUCLEOTIDE SEQUENCE [LARGE SCALE GENOMIC DNA]</scope>
    <source>
        <strain evidence="3 5">ResAG-59</strain>
    </source>
</reference>
<feature type="signal peptide" evidence="1">
    <location>
        <begin position="1"/>
        <end position="33"/>
    </location>
</feature>
<dbReference type="EMBL" id="WKZA01000092">
    <property type="protein sequence ID" value="MSA96024.1"/>
    <property type="molecule type" value="Genomic_DNA"/>
</dbReference>
<evidence type="ECO:0000313" key="5">
    <source>
        <dbReference type="Proteomes" id="UP000468327"/>
    </source>
</evidence>
<evidence type="ECO:0000256" key="1">
    <source>
        <dbReference type="SAM" id="SignalP"/>
    </source>
</evidence>
<comment type="caution">
    <text evidence="3">The sequence shown here is derived from an EMBL/GenBank/DDBJ whole genome shotgun (WGS) entry which is preliminary data.</text>
</comment>
<reference evidence="2 4" key="1">
    <citation type="journal article" date="2019" name="Nat. Med.">
        <title>A library of human gut bacterial isolates paired with longitudinal multiomics data enables mechanistic microbiome research.</title>
        <authorList>
            <person name="Poyet M."/>
            <person name="Groussin M."/>
            <person name="Gibbons S.M."/>
            <person name="Avila-Pacheco J."/>
            <person name="Jiang X."/>
            <person name="Kearney S.M."/>
            <person name="Perrotta A.R."/>
            <person name="Berdy B."/>
            <person name="Zhao S."/>
            <person name="Lieberman T.D."/>
            <person name="Swanson P.K."/>
            <person name="Smith M."/>
            <person name="Roesemann S."/>
            <person name="Alexander J.E."/>
            <person name="Rich S.A."/>
            <person name="Livny J."/>
            <person name="Vlamakis H."/>
            <person name="Clish C."/>
            <person name="Bullock K."/>
            <person name="Deik A."/>
            <person name="Scott J."/>
            <person name="Pierce K.A."/>
            <person name="Xavier R.J."/>
            <person name="Alm E.J."/>
        </authorList>
    </citation>
    <scope>NUCLEOTIDE SEQUENCE [LARGE SCALE GENOMIC DNA]</scope>
    <source>
        <strain evidence="2 4">BIOML-A1</strain>
    </source>
</reference>
<feature type="chain" id="PRO_5044645259" description="WxL domain-containing protein" evidence="1">
    <location>
        <begin position="34"/>
        <end position="189"/>
    </location>
</feature>
<evidence type="ECO:0000313" key="4">
    <source>
        <dbReference type="Proteomes" id="UP000462865"/>
    </source>
</evidence>
<keyword evidence="5" id="KW-1185">Reference proteome</keyword>
<proteinExistence type="predicted"/>